<dbReference type="AlphaFoldDB" id="A0A3B0UL78"/>
<dbReference type="GO" id="GO:0016757">
    <property type="term" value="F:glycosyltransferase activity"/>
    <property type="evidence" value="ECO:0007669"/>
    <property type="project" value="TreeGrafter"/>
</dbReference>
<reference evidence="2" key="1">
    <citation type="submission" date="2018-06" db="EMBL/GenBank/DDBJ databases">
        <authorList>
            <person name="Zhirakovskaya E."/>
        </authorList>
    </citation>
    <scope>NUCLEOTIDE SEQUENCE</scope>
</reference>
<dbReference type="Gene3D" id="3.40.50.2000">
    <property type="entry name" value="Glycogen Phosphorylase B"/>
    <property type="match status" value="2"/>
</dbReference>
<dbReference type="PANTHER" id="PTHR46401">
    <property type="entry name" value="GLYCOSYLTRANSFERASE WBBK-RELATED"/>
    <property type="match status" value="1"/>
</dbReference>
<dbReference type="PANTHER" id="PTHR46401:SF2">
    <property type="entry name" value="GLYCOSYLTRANSFERASE WBBK-RELATED"/>
    <property type="match status" value="1"/>
</dbReference>
<accession>A0A3B0UL78</accession>
<evidence type="ECO:0000313" key="2">
    <source>
        <dbReference type="EMBL" id="VAW27172.1"/>
    </source>
</evidence>
<keyword evidence="1" id="KW-0808">Transferase</keyword>
<gene>
    <name evidence="2" type="ORF">MNBD_BACTEROID07-360</name>
</gene>
<proteinExistence type="predicted"/>
<protein>
    <recommendedName>
        <fullName evidence="3">Glycosyl transferase family 1 domain-containing protein</fullName>
    </recommendedName>
</protein>
<evidence type="ECO:0000256" key="1">
    <source>
        <dbReference type="ARBA" id="ARBA00022679"/>
    </source>
</evidence>
<name>A0A3B0UL78_9ZZZZ</name>
<dbReference type="Pfam" id="PF13692">
    <property type="entry name" value="Glyco_trans_1_4"/>
    <property type="match status" value="1"/>
</dbReference>
<dbReference type="SUPFAM" id="SSF53756">
    <property type="entry name" value="UDP-Glycosyltransferase/glycogen phosphorylase"/>
    <property type="match status" value="1"/>
</dbReference>
<feature type="non-terminal residue" evidence="2">
    <location>
        <position position="1"/>
    </location>
</feature>
<organism evidence="2">
    <name type="scientific">hydrothermal vent metagenome</name>
    <dbReference type="NCBI Taxonomy" id="652676"/>
    <lineage>
        <taxon>unclassified sequences</taxon>
        <taxon>metagenomes</taxon>
        <taxon>ecological metagenomes</taxon>
    </lineage>
</organism>
<evidence type="ECO:0008006" key="3">
    <source>
        <dbReference type="Google" id="ProtNLM"/>
    </source>
</evidence>
<dbReference type="EMBL" id="UOET01000083">
    <property type="protein sequence ID" value="VAW27172.1"/>
    <property type="molecule type" value="Genomic_DNA"/>
</dbReference>
<sequence>KSLWFDNSRWNYKQKKAIFNGIEKLTIVTPSQWLAGLVQHSFLREYRVMVINNGIDLSVFRPTPSDFRRRYKLENKFFLLGVASVWNERKGYGYFLELAKRLKPDEKIVLVGVSKKQIKNLPPNIIGIARTTSTAELADIYSEADLFVNPTLEDNLPTTNLEALACGTPVVTFNSGGSPECINANCGSVVERGDLAALVGTIAAMKKRGKASCTVVCQKRARDLYNKDARFAEYIELYRINMNQQ</sequence>